<accession>A0A7J7JZB1</accession>
<evidence type="ECO:0000313" key="3">
    <source>
        <dbReference type="EMBL" id="KAF6031722.1"/>
    </source>
</evidence>
<keyword evidence="4" id="KW-1185">Reference proteome</keyword>
<dbReference type="OrthoDB" id="5835136at2759"/>
<comment type="caution">
    <text evidence="3">The sequence shown here is derived from an EMBL/GenBank/DDBJ whole genome shotgun (WGS) entry which is preliminary data.</text>
</comment>
<sequence length="135" mass="15137">MLCFALATLLINWENKSFSVVTSELIFSYGYGPTTADAVMFGYLAPLMKLPLPKNRLKECLGIHENISNAVDRILKKYFMASEKSKTSVTCCEDQEFPNERRNAFIAIVLGLSVIVSYALVRNVISFQISDDPTE</sequence>
<dbReference type="Pfam" id="PF17171">
    <property type="entry name" value="GST_C_6"/>
    <property type="match status" value="1"/>
</dbReference>
<dbReference type="Proteomes" id="UP000593567">
    <property type="component" value="Unassembled WGS sequence"/>
</dbReference>
<gene>
    <name evidence="3" type="ORF">EB796_009968</name>
</gene>
<evidence type="ECO:0000256" key="1">
    <source>
        <dbReference type="SAM" id="Phobius"/>
    </source>
</evidence>
<reference evidence="3" key="1">
    <citation type="submission" date="2020-06" db="EMBL/GenBank/DDBJ databases">
        <title>Draft genome of Bugula neritina, a colonial animal packing powerful symbionts and potential medicines.</title>
        <authorList>
            <person name="Rayko M."/>
        </authorList>
    </citation>
    <scope>NUCLEOTIDE SEQUENCE [LARGE SCALE GENOMIC DNA]</scope>
    <source>
        <strain evidence="3">Kwan_BN1</strain>
    </source>
</reference>
<dbReference type="EMBL" id="VXIV02001573">
    <property type="protein sequence ID" value="KAF6031722.1"/>
    <property type="molecule type" value="Genomic_DNA"/>
</dbReference>
<dbReference type="AlphaFoldDB" id="A0A7J7JZB1"/>
<name>A0A7J7JZB1_BUGNE</name>
<protein>
    <submittedName>
        <fullName evidence="3">MTX1</fullName>
    </submittedName>
</protein>
<evidence type="ECO:0000259" key="2">
    <source>
        <dbReference type="Pfam" id="PF17171"/>
    </source>
</evidence>
<organism evidence="3 4">
    <name type="scientific">Bugula neritina</name>
    <name type="common">Brown bryozoan</name>
    <name type="synonym">Sertularia neritina</name>
    <dbReference type="NCBI Taxonomy" id="10212"/>
    <lineage>
        <taxon>Eukaryota</taxon>
        <taxon>Metazoa</taxon>
        <taxon>Spiralia</taxon>
        <taxon>Lophotrochozoa</taxon>
        <taxon>Bryozoa</taxon>
        <taxon>Gymnolaemata</taxon>
        <taxon>Cheilostomatida</taxon>
        <taxon>Flustrina</taxon>
        <taxon>Buguloidea</taxon>
        <taxon>Bugulidae</taxon>
        <taxon>Bugula</taxon>
    </lineage>
</organism>
<proteinExistence type="predicted"/>
<feature type="transmembrane region" description="Helical" evidence="1">
    <location>
        <begin position="29"/>
        <end position="48"/>
    </location>
</feature>
<evidence type="ECO:0000313" key="4">
    <source>
        <dbReference type="Proteomes" id="UP000593567"/>
    </source>
</evidence>
<keyword evidence="1" id="KW-0472">Membrane</keyword>
<feature type="domain" description="Metaxin glutathione S-transferase" evidence="2">
    <location>
        <begin position="30"/>
        <end position="74"/>
    </location>
</feature>
<dbReference type="InterPro" id="IPR033468">
    <property type="entry name" value="Metaxin_GST"/>
</dbReference>
<keyword evidence="1" id="KW-0812">Transmembrane</keyword>
<feature type="transmembrane region" description="Helical" evidence="1">
    <location>
        <begin position="104"/>
        <end position="125"/>
    </location>
</feature>
<keyword evidence="1" id="KW-1133">Transmembrane helix</keyword>